<dbReference type="Proteomes" id="UP000177006">
    <property type="component" value="Unassembled WGS sequence"/>
</dbReference>
<evidence type="ECO:0000256" key="5">
    <source>
        <dbReference type="ARBA" id="ARBA00022679"/>
    </source>
</evidence>
<dbReference type="PANTHER" id="PTHR17490:SF16">
    <property type="entry name" value="THREONYLCARBAMOYL-AMP SYNTHASE"/>
    <property type="match status" value="1"/>
</dbReference>
<comment type="subcellular location">
    <subcellularLocation>
        <location evidence="1">Cytoplasm</location>
    </subcellularLocation>
</comment>
<evidence type="ECO:0000256" key="9">
    <source>
        <dbReference type="ARBA" id="ARBA00022840"/>
    </source>
</evidence>
<protein>
    <recommendedName>
        <fullName evidence="10">L-threonylcarbamoyladenylate synthase</fullName>
        <ecNumber evidence="3">2.7.7.87</ecNumber>
    </recommendedName>
    <alternativeName>
        <fullName evidence="10">L-threonylcarbamoyladenylate synthase</fullName>
    </alternativeName>
</protein>
<dbReference type="GO" id="GO:0005737">
    <property type="term" value="C:cytoplasm"/>
    <property type="evidence" value="ECO:0007669"/>
    <property type="project" value="UniProtKB-SubCell"/>
</dbReference>
<evidence type="ECO:0000256" key="10">
    <source>
        <dbReference type="ARBA" id="ARBA00029774"/>
    </source>
</evidence>
<dbReference type="EMBL" id="MEZK01000027">
    <property type="protein sequence ID" value="OGD62045.1"/>
    <property type="molecule type" value="Genomic_DNA"/>
</dbReference>
<organism evidence="13 14">
    <name type="scientific">Candidatus Beckwithbacteria bacterium RBG_13_42_9</name>
    <dbReference type="NCBI Taxonomy" id="1797457"/>
    <lineage>
        <taxon>Bacteria</taxon>
        <taxon>Candidatus Beckwithiibacteriota</taxon>
    </lineage>
</organism>
<dbReference type="GO" id="GO:0000049">
    <property type="term" value="F:tRNA binding"/>
    <property type="evidence" value="ECO:0007669"/>
    <property type="project" value="TreeGrafter"/>
</dbReference>
<dbReference type="GO" id="GO:0005524">
    <property type="term" value="F:ATP binding"/>
    <property type="evidence" value="ECO:0007669"/>
    <property type="project" value="UniProtKB-KW"/>
</dbReference>
<keyword evidence="7" id="KW-0548">Nucleotidyltransferase</keyword>
<dbReference type="InterPro" id="IPR050156">
    <property type="entry name" value="TC-AMP_synthase_SUA5"/>
</dbReference>
<dbReference type="NCBIfam" id="TIGR00057">
    <property type="entry name" value="L-threonylcarbamoyladenylate synthase"/>
    <property type="match status" value="1"/>
</dbReference>
<evidence type="ECO:0000256" key="6">
    <source>
        <dbReference type="ARBA" id="ARBA00022694"/>
    </source>
</evidence>
<dbReference type="Pfam" id="PF01300">
    <property type="entry name" value="Sua5_yciO_yrdC"/>
    <property type="match status" value="1"/>
</dbReference>
<comment type="catalytic activity">
    <reaction evidence="11">
        <text>L-threonine + hydrogencarbonate + ATP = L-threonylcarbamoyladenylate + diphosphate + H2O</text>
        <dbReference type="Rhea" id="RHEA:36407"/>
        <dbReference type="ChEBI" id="CHEBI:15377"/>
        <dbReference type="ChEBI" id="CHEBI:17544"/>
        <dbReference type="ChEBI" id="CHEBI:30616"/>
        <dbReference type="ChEBI" id="CHEBI:33019"/>
        <dbReference type="ChEBI" id="CHEBI:57926"/>
        <dbReference type="ChEBI" id="CHEBI:73682"/>
        <dbReference type="EC" id="2.7.7.87"/>
    </reaction>
</comment>
<accession>A0A1F5E3T1</accession>
<dbReference type="GO" id="GO:0003725">
    <property type="term" value="F:double-stranded RNA binding"/>
    <property type="evidence" value="ECO:0007669"/>
    <property type="project" value="InterPro"/>
</dbReference>
<dbReference type="GO" id="GO:0008033">
    <property type="term" value="P:tRNA processing"/>
    <property type="evidence" value="ECO:0007669"/>
    <property type="project" value="UniProtKB-KW"/>
</dbReference>
<comment type="caution">
    <text evidence="13">The sequence shown here is derived from an EMBL/GenBank/DDBJ whole genome shotgun (WGS) entry which is preliminary data.</text>
</comment>
<evidence type="ECO:0000256" key="2">
    <source>
        <dbReference type="ARBA" id="ARBA00007663"/>
    </source>
</evidence>
<proteinExistence type="inferred from homology"/>
<dbReference type="InterPro" id="IPR006070">
    <property type="entry name" value="Sua5-like_dom"/>
</dbReference>
<dbReference type="PROSITE" id="PS51163">
    <property type="entry name" value="YRDC"/>
    <property type="match status" value="1"/>
</dbReference>
<keyword evidence="5" id="KW-0808">Transferase</keyword>
<evidence type="ECO:0000256" key="8">
    <source>
        <dbReference type="ARBA" id="ARBA00022741"/>
    </source>
</evidence>
<evidence type="ECO:0000313" key="13">
    <source>
        <dbReference type="EMBL" id="OGD62045.1"/>
    </source>
</evidence>
<dbReference type="AlphaFoldDB" id="A0A1F5E3T1"/>
<comment type="similarity">
    <text evidence="2">Belongs to the SUA5 family.</text>
</comment>
<dbReference type="STRING" id="1797457.A2160_00475"/>
<keyword evidence="9" id="KW-0067">ATP-binding</keyword>
<dbReference type="EC" id="2.7.7.87" evidence="3"/>
<evidence type="ECO:0000256" key="7">
    <source>
        <dbReference type="ARBA" id="ARBA00022695"/>
    </source>
</evidence>
<sequence length="208" mass="22905">MIIKINPQHIQDKDLNLIKDYLEAGKVCILPTDTCYIMAANALDESAIKKVFAIKKRSLDKPIHVNVPSLKLAEKWVKIIPLAQKLADRFLPGPLTLVLPKKEPISDLLTAGKKTLGIRLPNHPLSLALAKILAIPYTTTSANISESDPAYSIDEVLKQLDKDKIDLIVDAGRLPNRPVSTILDLTVSPPQILREGGIGTKEIQPYLL</sequence>
<feature type="domain" description="YrdC-like" evidence="12">
    <location>
        <begin position="12"/>
        <end position="198"/>
    </location>
</feature>
<evidence type="ECO:0000256" key="1">
    <source>
        <dbReference type="ARBA" id="ARBA00004496"/>
    </source>
</evidence>
<dbReference type="PANTHER" id="PTHR17490">
    <property type="entry name" value="SUA5"/>
    <property type="match status" value="1"/>
</dbReference>
<evidence type="ECO:0000313" key="14">
    <source>
        <dbReference type="Proteomes" id="UP000177006"/>
    </source>
</evidence>
<evidence type="ECO:0000256" key="3">
    <source>
        <dbReference type="ARBA" id="ARBA00012584"/>
    </source>
</evidence>
<name>A0A1F5E3T1_9BACT</name>
<dbReference type="Gene3D" id="3.90.870.10">
    <property type="entry name" value="DHBP synthase"/>
    <property type="match status" value="1"/>
</dbReference>
<evidence type="ECO:0000256" key="11">
    <source>
        <dbReference type="ARBA" id="ARBA00048366"/>
    </source>
</evidence>
<gene>
    <name evidence="13" type="ORF">A2160_00475</name>
</gene>
<reference evidence="13 14" key="1">
    <citation type="journal article" date="2016" name="Nat. Commun.">
        <title>Thousands of microbial genomes shed light on interconnected biogeochemical processes in an aquifer system.</title>
        <authorList>
            <person name="Anantharaman K."/>
            <person name="Brown C.T."/>
            <person name="Hug L.A."/>
            <person name="Sharon I."/>
            <person name="Castelle C.J."/>
            <person name="Probst A.J."/>
            <person name="Thomas B.C."/>
            <person name="Singh A."/>
            <person name="Wilkins M.J."/>
            <person name="Karaoz U."/>
            <person name="Brodie E.L."/>
            <person name="Williams K.H."/>
            <person name="Hubbard S.S."/>
            <person name="Banfield J.F."/>
        </authorList>
    </citation>
    <scope>NUCLEOTIDE SEQUENCE [LARGE SCALE GENOMIC DNA]</scope>
</reference>
<evidence type="ECO:0000259" key="12">
    <source>
        <dbReference type="PROSITE" id="PS51163"/>
    </source>
</evidence>
<dbReference type="SUPFAM" id="SSF55821">
    <property type="entry name" value="YrdC/RibB"/>
    <property type="match status" value="1"/>
</dbReference>
<keyword evidence="4" id="KW-0963">Cytoplasm</keyword>
<evidence type="ECO:0000256" key="4">
    <source>
        <dbReference type="ARBA" id="ARBA00022490"/>
    </source>
</evidence>
<keyword evidence="8" id="KW-0547">Nucleotide-binding</keyword>
<dbReference type="GO" id="GO:0006450">
    <property type="term" value="P:regulation of translational fidelity"/>
    <property type="evidence" value="ECO:0007669"/>
    <property type="project" value="TreeGrafter"/>
</dbReference>
<dbReference type="InterPro" id="IPR017945">
    <property type="entry name" value="DHBP_synth_RibB-like_a/b_dom"/>
</dbReference>
<keyword evidence="6" id="KW-0819">tRNA processing</keyword>
<dbReference type="GO" id="GO:0061710">
    <property type="term" value="F:L-threonylcarbamoyladenylate synthase"/>
    <property type="evidence" value="ECO:0007669"/>
    <property type="project" value="UniProtKB-EC"/>
</dbReference>